<gene>
    <name evidence="3" type="ORF">FEZ63_14120</name>
</gene>
<dbReference type="EMBL" id="VCMV01000021">
    <property type="protein sequence ID" value="KAB0266494.1"/>
    <property type="molecule type" value="Genomic_DNA"/>
</dbReference>
<feature type="domain" description="FAD dependent oxidoreductase" evidence="2">
    <location>
        <begin position="7"/>
        <end position="350"/>
    </location>
</feature>
<dbReference type="RefSeq" id="WP_150945510.1">
    <property type="nucleotide sequence ID" value="NZ_VCMV01000021.1"/>
</dbReference>
<dbReference type="GO" id="GO:0016491">
    <property type="term" value="F:oxidoreductase activity"/>
    <property type="evidence" value="ECO:0007669"/>
    <property type="project" value="UniProtKB-KW"/>
</dbReference>
<dbReference type="Pfam" id="PF01266">
    <property type="entry name" value="DAO"/>
    <property type="match status" value="1"/>
</dbReference>
<dbReference type="Gene3D" id="3.30.9.10">
    <property type="entry name" value="D-Amino Acid Oxidase, subunit A, domain 2"/>
    <property type="match status" value="1"/>
</dbReference>
<evidence type="ECO:0000256" key="1">
    <source>
        <dbReference type="ARBA" id="ARBA00023002"/>
    </source>
</evidence>
<proteinExistence type="predicted"/>
<sequence>MSTLATDVAIIGGGLVGTSAALALRRSGLSVVVLDKGYCGAQASGVNYGGVRRQGRPLAQIPLSQRAHAIWPRLKELIGIDGEFLRSGHLKLARTEAEMAALETYAARVADLGLDLELMGHNGLRERYPWIAGHVAGASLCPGDGHANPRLVSAAFARAAERAGAHVMEHTPVHHVERMPDGFHLSTGAGIDIKARHVVNSAGAWAAPFAAAFGEPVPLGRIYPCLIVTEPVAPAMTVNIGAEGGGIYARQVERGNCIVGGVRGAPLPDADFSRPVGAPAISVMNRAAKLFPALRHAHAIRFWTGTEGDMPDRNPVIGFSATTPGLIHAFGFSGAGFQIAPGVGEVVADLIRDGRSTTPIDAFAIDRFVRTNEGSGADLMTEPQQRETSQ</sequence>
<dbReference type="SUPFAM" id="SSF51905">
    <property type="entry name" value="FAD/NAD(P)-binding domain"/>
    <property type="match status" value="1"/>
</dbReference>
<evidence type="ECO:0000313" key="4">
    <source>
        <dbReference type="Proteomes" id="UP000325684"/>
    </source>
</evidence>
<dbReference type="OrthoDB" id="9815989at2"/>
<dbReference type="Proteomes" id="UP000325684">
    <property type="component" value="Unassembled WGS sequence"/>
</dbReference>
<keyword evidence="4" id="KW-1185">Reference proteome</keyword>
<evidence type="ECO:0000259" key="2">
    <source>
        <dbReference type="Pfam" id="PF01266"/>
    </source>
</evidence>
<comment type="caution">
    <text evidence="3">The sequence shown here is derived from an EMBL/GenBank/DDBJ whole genome shotgun (WGS) entry which is preliminary data.</text>
</comment>
<evidence type="ECO:0000313" key="3">
    <source>
        <dbReference type="EMBL" id="KAB0266494.1"/>
    </source>
</evidence>
<protein>
    <submittedName>
        <fullName evidence="3">FAD-binding oxidoreductase</fullName>
    </submittedName>
</protein>
<dbReference type="AlphaFoldDB" id="A0A5N3P9W9"/>
<dbReference type="InterPro" id="IPR036188">
    <property type="entry name" value="FAD/NAD-bd_sf"/>
</dbReference>
<accession>A0A5N3P9W9</accession>
<dbReference type="PANTHER" id="PTHR13847:SF287">
    <property type="entry name" value="FAD-DEPENDENT OXIDOREDUCTASE DOMAIN-CONTAINING PROTEIN 1"/>
    <property type="match status" value="1"/>
</dbReference>
<keyword evidence="1" id="KW-0560">Oxidoreductase</keyword>
<dbReference type="Gene3D" id="3.50.50.60">
    <property type="entry name" value="FAD/NAD(P)-binding domain"/>
    <property type="match status" value="1"/>
</dbReference>
<organism evidence="3 4">
    <name type="scientific">Microvirga brassicacearum</name>
    <dbReference type="NCBI Taxonomy" id="2580413"/>
    <lineage>
        <taxon>Bacteria</taxon>
        <taxon>Pseudomonadati</taxon>
        <taxon>Pseudomonadota</taxon>
        <taxon>Alphaproteobacteria</taxon>
        <taxon>Hyphomicrobiales</taxon>
        <taxon>Methylobacteriaceae</taxon>
        <taxon>Microvirga</taxon>
    </lineage>
</organism>
<dbReference type="InterPro" id="IPR006076">
    <property type="entry name" value="FAD-dep_OxRdtase"/>
</dbReference>
<reference evidence="3 4" key="1">
    <citation type="journal article" date="2019" name="Microorganisms">
        <title>Genome Insights into the Novel Species Microvirga brassicacearum, a Rapeseed Endophyte with Biotechnological Potential.</title>
        <authorList>
            <person name="Jimenez-Gomez A."/>
            <person name="Saati-Santamaria Z."/>
            <person name="Igual J.M."/>
            <person name="Rivas R."/>
            <person name="Mateos P.F."/>
            <person name="Garcia-Fraile P."/>
        </authorList>
    </citation>
    <scope>NUCLEOTIDE SEQUENCE [LARGE SCALE GENOMIC DNA]</scope>
    <source>
        <strain evidence="3 4">CDVBN77</strain>
    </source>
</reference>
<name>A0A5N3P9W9_9HYPH</name>
<dbReference type="PANTHER" id="PTHR13847">
    <property type="entry name" value="SARCOSINE DEHYDROGENASE-RELATED"/>
    <property type="match status" value="1"/>
</dbReference>
<dbReference type="GO" id="GO:0005737">
    <property type="term" value="C:cytoplasm"/>
    <property type="evidence" value="ECO:0007669"/>
    <property type="project" value="TreeGrafter"/>
</dbReference>